<dbReference type="SUPFAM" id="SSF144083">
    <property type="entry name" value="Magnesium transport protein CorA, transmembrane region"/>
    <property type="match status" value="1"/>
</dbReference>
<dbReference type="RefSeq" id="WP_244554709.1">
    <property type="nucleotide sequence ID" value="NZ_FTPP01000002.1"/>
</dbReference>
<evidence type="ECO:0000256" key="3">
    <source>
        <dbReference type="ARBA" id="ARBA00022448"/>
    </source>
</evidence>
<comment type="function">
    <text evidence="8">Mediates influx of magnesium ions.</text>
</comment>
<accession>A0A1R3XL26</accession>
<keyword evidence="11" id="KW-1185">Reference proteome</keyword>
<proteinExistence type="inferred from homology"/>
<dbReference type="PANTHER" id="PTHR46494">
    <property type="entry name" value="CORA FAMILY METAL ION TRANSPORTER (EUROFUNG)"/>
    <property type="match status" value="1"/>
</dbReference>
<dbReference type="PANTHER" id="PTHR46494:SF1">
    <property type="entry name" value="CORA FAMILY METAL ION TRANSPORTER (EUROFUNG)"/>
    <property type="match status" value="1"/>
</dbReference>
<keyword evidence="5 8" id="KW-0812">Transmembrane</keyword>
<dbReference type="EMBL" id="FTPP01000002">
    <property type="protein sequence ID" value="SIT92226.1"/>
    <property type="molecule type" value="Genomic_DNA"/>
</dbReference>
<comment type="similarity">
    <text evidence="2 8">Belongs to the CorA metal ion transporter (MIT) (TC 1.A.35) family.</text>
</comment>
<feature type="transmembrane region" description="Helical" evidence="8">
    <location>
        <begin position="428"/>
        <end position="452"/>
    </location>
</feature>
<dbReference type="GO" id="GO:0015087">
    <property type="term" value="F:cobalt ion transmembrane transporter activity"/>
    <property type="evidence" value="ECO:0007669"/>
    <property type="project" value="UniProtKB-UniRule"/>
</dbReference>
<dbReference type="InterPro" id="IPR045861">
    <property type="entry name" value="CorA_cytoplasmic_dom"/>
</dbReference>
<dbReference type="InterPro" id="IPR045863">
    <property type="entry name" value="CorA_TM1_TM2"/>
</dbReference>
<dbReference type="GO" id="GO:0000287">
    <property type="term" value="F:magnesium ion binding"/>
    <property type="evidence" value="ECO:0007669"/>
    <property type="project" value="TreeGrafter"/>
</dbReference>
<keyword evidence="8" id="KW-0406">Ion transport</keyword>
<keyword evidence="8" id="KW-0460">Magnesium</keyword>
<keyword evidence="3 8" id="KW-0813">Transport</keyword>
<dbReference type="FunFam" id="1.20.58.340:FF:000012">
    <property type="entry name" value="Magnesium transport protein CorA"/>
    <property type="match status" value="1"/>
</dbReference>
<evidence type="ECO:0000256" key="5">
    <source>
        <dbReference type="ARBA" id="ARBA00022692"/>
    </source>
</evidence>
<gene>
    <name evidence="8" type="primary">corA</name>
    <name evidence="10" type="ORF">SAMN05444128_2768</name>
</gene>
<evidence type="ECO:0000256" key="7">
    <source>
        <dbReference type="ARBA" id="ARBA00023136"/>
    </source>
</evidence>
<dbReference type="CDD" id="cd12828">
    <property type="entry name" value="TmCorA-like_1"/>
    <property type="match status" value="1"/>
</dbReference>
<evidence type="ECO:0000313" key="11">
    <source>
        <dbReference type="Proteomes" id="UP000187181"/>
    </source>
</evidence>
<name>A0A1R3XL26_9BACT</name>
<evidence type="ECO:0000256" key="6">
    <source>
        <dbReference type="ARBA" id="ARBA00022989"/>
    </source>
</evidence>
<evidence type="ECO:0000256" key="8">
    <source>
        <dbReference type="RuleBase" id="RU362010"/>
    </source>
</evidence>
<feature type="compositionally biased region" description="Polar residues" evidence="9">
    <location>
        <begin position="42"/>
        <end position="53"/>
    </location>
</feature>
<evidence type="ECO:0000256" key="4">
    <source>
        <dbReference type="ARBA" id="ARBA00022475"/>
    </source>
</evidence>
<protein>
    <recommendedName>
        <fullName evidence="8">Magnesium transport protein CorA</fullName>
    </recommendedName>
</protein>
<dbReference type="Proteomes" id="UP000187181">
    <property type="component" value="Unassembled WGS sequence"/>
</dbReference>
<comment type="subcellular location">
    <subcellularLocation>
        <location evidence="1">Cell membrane</location>
        <topology evidence="1">Multi-pass membrane protein</topology>
    </subcellularLocation>
    <subcellularLocation>
        <location evidence="8">Membrane</location>
        <topology evidence="8">Multi-pass membrane protein</topology>
    </subcellularLocation>
</comment>
<evidence type="ECO:0000256" key="9">
    <source>
        <dbReference type="SAM" id="MobiDB-lite"/>
    </source>
</evidence>
<dbReference type="Pfam" id="PF01544">
    <property type="entry name" value="CorA"/>
    <property type="match status" value="1"/>
</dbReference>
<evidence type="ECO:0000256" key="1">
    <source>
        <dbReference type="ARBA" id="ARBA00004651"/>
    </source>
</evidence>
<dbReference type="InterPro" id="IPR002523">
    <property type="entry name" value="MgTranspt_CorA/ZnTranspt_ZntB"/>
</dbReference>
<dbReference type="AlphaFoldDB" id="A0A1R3XL26"/>
<dbReference type="GO" id="GO:0015095">
    <property type="term" value="F:magnesium ion transmembrane transporter activity"/>
    <property type="evidence" value="ECO:0007669"/>
    <property type="project" value="UniProtKB-UniRule"/>
</dbReference>
<dbReference type="Gene3D" id="3.30.460.20">
    <property type="entry name" value="CorA soluble domain-like"/>
    <property type="match status" value="1"/>
</dbReference>
<reference evidence="11" key="1">
    <citation type="submission" date="2017-01" db="EMBL/GenBank/DDBJ databases">
        <authorList>
            <person name="Varghese N."/>
            <person name="Submissions S."/>
        </authorList>
    </citation>
    <scope>NUCLEOTIDE SEQUENCE [LARGE SCALE GENOMIC DNA]</scope>
    <source>
        <strain evidence="11">LP100</strain>
    </source>
</reference>
<feature type="transmembrane region" description="Helical" evidence="8">
    <location>
        <begin position="387"/>
        <end position="408"/>
    </location>
</feature>
<dbReference type="Gene3D" id="1.20.58.340">
    <property type="entry name" value="Magnesium transport protein CorA, transmembrane region"/>
    <property type="match status" value="2"/>
</dbReference>
<dbReference type="InterPro" id="IPR004488">
    <property type="entry name" value="Mg/Co-transport_prot_CorA"/>
</dbReference>
<keyword evidence="6 8" id="KW-1133">Transmembrane helix</keyword>
<keyword evidence="4 8" id="KW-1003">Cell membrane</keyword>
<dbReference type="GO" id="GO:0050897">
    <property type="term" value="F:cobalt ion binding"/>
    <property type="evidence" value="ECO:0007669"/>
    <property type="project" value="TreeGrafter"/>
</dbReference>
<dbReference type="SUPFAM" id="SSF143865">
    <property type="entry name" value="CorA soluble domain-like"/>
    <property type="match status" value="1"/>
</dbReference>
<dbReference type="GO" id="GO:0005886">
    <property type="term" value="C:plasma membrane"/>
    <property type="evidence" value="ECO:0007669"/>
    <property type="project" value="UniProtKB-SubCell"/>
</dbReference>
<feature type="region of interest" description="Disordered" evidence="9">
    <location>
        <begin position="25"/>
        <end position="60"/>
    </location>
</feature>
<organism evidence="10 11">
    <name type="scientific">Pontibacter indicus</name>
    <dbReference type="NCBI Taxonomy" id="1317125"/>
    <lineage>
        <taxon>Bacteria</taxon>
        <taxon>Pseudomonadati</taxon>
        <taxon>Bacteroidota</taxon>
        <taxon>Cytophagia</taxon>
        <taxon>Cytophagales</taxon>
        <taxon>Hymenobacteraceae</taxon>
        <taxon>Pontibacter</taxon>
    </lineage>
</organism>
<dbReference type="STRING" id="1317125.SAMN05444128_2768"/>
<dbReference type="NCBIfam" id="TIGR00383">
    <property type="entry name" value="corA"/>
    <property type="match status" value="1"/>
</dbReference>
<evidence type="ECO:0000313" key="10">
    <source>
        <dbReference type="EMBL" id="SIT92226.1"/>
    </source>
</evidence>
<sequence length="460" mass="53575">MKQLSLRYSKTGATLGIPLLCISGQSPPDSSHSRDASESRSNYNGAGSLTTADTSKDAPAIPLPRISQKLNFHYLVKLQHTHGNTMAKKKRTRTRHKILDRKIGISPGSLFIPFEAHAPRYFLMSFNEQMFKEQELDSYAELIKQVKAQPNATHWIDIRGYADLTMLELIKQDFDIHSLQMEDVINDYQRPKVDEFDERLFIITRMMRWSQEQHTLDDVQLSIFSGPNYVLTLQSDYEDCLDPLRERIRIGKGIIRQRPPMYMVYAILDVVLDYYFPVMAAIGTYIEELEQKILDNPTKQTLREILDLKNELIKLRRIAWPERDKMNELLRMEANIIPDKLKVYFRDAYDHTIQLIDLIDSHKEMSTSLVELYMSTVSNRMNEIMKVLTIISSIFIPLSFIAGVYGMNFSRTDPETGEVFRLSMPELYLPYSYPILMVLMTTLVLVQLYLFYKKGWFKSF</sequence>
<keyword evidence="7 8" id="KW-0472">Membrane</keyword>
<evidence type="ECO:0000256" key="2">
    <source>
        <dbReference type="ARBA" id="ARBA00009765"/>
    </source>
</evidence>